<reference evidence="1 2" key="1">
    <citation type="submission" date="2018-08" db="EMBL/GenBank/DDBJ databases">
        <title>Genome and evolution of the arbuscular mycorrhizal fungus Diversispora epigaea (formerly Glomus versiforme) and its bacterial endosymbionts.</title>
        <authorList>
            <person name="Sun X."/>
            <person name="Fei Z."/>
            <person name="Harrison M."/>
        </authorList>
    </citation>
    <scope>NUCLEOTIDE SEQUENCE [LARGE SCALE GENOMIC DNA]</scope>
    <source>
        <strain evidence="1 2">IT104</strain>
    </source>
</reference>
<dbReference type="EMBL" id="PQFF01000020">
    <property type="protein sequence ID" value="RHZ88465.1"/>
    <property type="molecule type" value="Genomic_DNA"/>
</dbReference>
<evidence type="ECO:0000313" key="2">
    <source>
        <dbReference type="Proteomes" id="UP000266861"/>
    </source>
</evidence>
<sequence>MRNTECDIIEKLCAVTRPSKCSRRGAQVLQLTESRLTRLTGETGGDVETTKRKIEITEKNLRMLRSIRI</sequence>
<gene>
    <name evidence="1" type="ORF">Glove_22g92</name>
</gene>
<organism evidence="1 2">
    <name type="scientific">Diversispora epigaea</name>
    <dbReference type="NCBI Taxonomy" id="1348612"/>
    <lineage>
        <taxon>Eukaryota</taxon>
        <taxon>Fungi</taxon>
        <taxon>Fungi incertae sedis</taxon>
        <taxon>Mucoromycota</taxon>
        <taxon>Glomeromycotina</taxon>
        <taxon>Glomeromycetes</taxon>
        <taxon>Diversisporales</taxon>
        <taxon>Diversisporaceae</taxon>
        <taxon>Diversispora</taxon>
    </lineage>
</organism>
<evidence type="ECO:0000313" key="1">
    <source>
        <dbReference type="EMBL" id="RHZ88465.1"/>
    </source>
</evidence>
<dbReference type="Proteomes" id="UP000266861">
    <property type="component" value="Unassembled WGS sequence"/>
</dbReference>
<accession>A0A397JJE4</accession>
<dbReference type="AlphaFoldDB" id="A0A397JJE4"/>
<keyword evidence="2" id="KW-1185">Reference proteome</keyword>
<proteinExistence type="predicted"/>
<name>A0A397JJE4_9GLOM</name>
<comment type="caution">
    <text evidence="1">The sequence shown here is derived from an EMBL/GenBank/DDBJ whole genome shotgun (WGS) entry which is preliminary data.</text>
</comment>
<protein>
    <submittedName>
        <fullName evidence="1">Uncharacterized protein</fullName>
    </submittedName>
</protein>